<protein>
    <submittedName>
        <fullName evidence="1">Uncharacterized protein</fullName>
    </submittedName>
</protein>
<evidence type="ECO:0000313" key="2">
    <source>
        <dbReference type="Proteomes" id="UP001157502"/>
    </source>
</evidence>
<proteinExistence type="predicted"/>
<accession>A0ACC2FFV6</accession>
<organism evidence="1 2">
    <name type="scientific">Dallia pectoralis</name>
    <name type="common">Alaska blackfish</name>
    <dbReference type="NCBI Taxonomy" id="75939"/>
    <lineage>
        <taxon>Eukaryota</taxon>
        <taxon>Metazoa</taxon>
        <taxon>Chordata</taxon>
        <taxon>Craniata</taxon>
        <taxon>Vertebrata</taxon>
        <taxon>Euteleostomi</taxon>
        <taxon>Actinopterygii</taxon>
        <taxon>Neopterygii</taxon>
        <taxon>Teleostei</taxon>
        <taxon>Protacanthopterygii</taxon>
        <taxon>Esociformes</taxon>
        <taxon>Umbridae</taxon>
        <taxon>Dallia</taxon>
    </lineage>
</organism>
<keyword evidence="2" id="KW-1185">Reference proteome</keyword>
<reference evidence="1" key="1">
    <citation type="submission" date="2021-05" db="EMBL/GenBank/DDBJ databases">
        <authorList>
            <person name="Pan Q."/>
            <person name="Jouanno E."/>
            <person name="Zahm M."/>
            <person name="Klopp C."/>
            <person name="Cabau C."/>
            <person name="Louis A."/>
            <person name="Berthelot C."/>
            <person name="Parey E."/>
            <person name="Roest Crollius H."/>
            <person name="Montfort J."/>
            <person name="Robinson-Rechavi M."/>
            <person name="Bouchez O."/>
            <person name="Lampietro C."/>
            <person name="Lopez Roques C."/>
            <person name="Donnadieu C."/>
            <person name="Postlethwait J."/>
            <person name="Bobe J."/>
            <person name="Dillon D."/>
            <person name="Chandos A."/>
            <person name="von Hippel F."/>
            <person name="Guiguen Y."/>
        </authorList>
    </citation>
    <scope>NUCLEOTIDE SEQUENCE</scope>
    <source>
        <strain evidence="1">YG-Jan2019</strain>
    </source>
</reference>
<dbReference type="Proteomes" id="UP001157502">
    <property type="component" value="Chromosome 28"/>
</dbReference>
<comment type="caution">
    <text evidence="1">The sequence shown here is derived from an EMBL/GenBank/DDBJ whole genome shotgun (WGS) entry which is preliminary data.</text>
</comment>
<gene>
    <name evidence="1" type="ORF">DPEC_G00298090</name>
</gene>
<evidence type="ECO:0000313" key="1">
    <source>
        <dbReference type="EMBL" id="KAJ7990224.1"/>
    </source>
</evidence>
<name>A0ACC2FFV6_DALPE</name>
<dbReference type="EMBL" id="CM055755">
    <property type="protein sequence ID" value="KAJ7990224.1"/>
    <property type="molecule type" value="Genomic_DNA"/>
</dbReference>
<sequence length="91" mass="9843">MPSYAQRFRPAPEWSTERSRGGGRSGQNLIPAHRLDRLRRFGVTLRNSGGLLGPLQPGAPPGTERDGVNPHLSDTTARNRVPNNESSNGNG</sequence>